<keyword evidence="2" id="KW-1185">Reference proteome</keyword>
<dbReference type="EMBL" id="UPHP01000057">
    <property type="protein sequence ID" value="VBA38360.1"/>
    <property type="molecule type" value="Genomic_DNA"/>
</dbReference>
<protein>
    <submittedName>
        <fullName evidence="1">Uncharacterized protein</fullName>
    </submittedName>
</protein>
<gene>
    <name evidence="1" type="ORF">LAUMK136_02426</name>
</gene>
<accession>A0A498Q3F4</accession>
<dbReference type="Proteomes" id="UP000273307">
    <property type="component" value="Unassembled WGS sequence"/>
</dbReference>
<evidence type="ECO:0000313" key="2">
    <source>
        <dbReference type="Proteomes" id="UP000273307"/>
    </source>
</evidence>
<evidence type="ECO:0000313" key="1">
    <source>
        <dbReference type="EMBL" id="VBA38360.1"/>
    </source>
</evidence>
<sequence>MCPSHAGSGSVHRFGDDIPAKICRQVSERCTHPAQLLRKARFAPPVEQLAIGGTR</sequence>
<proteinExistence type="predicted"/>
<dbReference type="AlphaFoldDB" id="A0A498Q3F4"/>
<reference evidence="1 2" key="1">
    <citation type="submission" date="2018-09" db="EMBL/GenBank/DDBJ databases">
        <authorList>
            <person name="Tagini F."/>
        </authorList>
    </citation>
    <scope>NUCLEOTIDE SEQUENCE [LARGE SCALE GENOMIC DNA]</scope>
    <source>
        <strain evidence="1 2">MK136</strain>
    </source>
</reference>
<name>A0A498Q3F4_9MYCO</name>
<organism evidence="1 2">
    <name type="scientific">Mycobacterium attenuatum</name>
    <dbReference type="NCBI Taxonomy" id="2341086"/>
    <lineage>
        <taxon>Bacteria</taxon>
        <taxon>Bacillati</taxon>
        <taxon>Actinomycetota</taxon>
        <taxon>Actinomycetes</taxon>
        <taxon>Mycobacteriales</taxon>
        <taxon>Mycobacteriaceae</taxon>
        <taxon>Mycobacterium</taxon>
    </lineage>
</organism>